<dbReference type="GO" id="GO:0070402">
    <property type="term" value="F:NADPH binding"/>
    <property type="evidence" value="ECO:0007669"/>
    <property type="project" value="TreeGrafter"/>
</dbReference>
<dbReference type="EMBL" id="CP029604">
    <property type="protein sequence ID" value="AWO82580.1"/>
    <property type="molecule type" value="Genomic_DNA"/>
</dbReference>
<dbReference type="PANTHER" id="PTHR48106">
    <property type="entry name" value="QUINONE OXIDOREDUCTASE PIG3-RELATED"/>
    <property type="match status" value="1"/>
</dbReference>
<keyword evidence="1" id="KW-0521">NADP</keyword>
<dbReference type="GeneID" id="32686622"/>
<dbReference type="Proteomes" id="UP000247118">
    <property type="component" value="Chromosome"/>
</dbReference>
<evidence type="ECO:0000313" key="5">
    <source>
        <dbReference type="Proteomes" id="UP000247118"/>
    </source>
</evidence>
<dbReference type="InterPro" id="IPR014189">
    <property type="entry name" value="Quinone_OxRdtase_PIG3"/>
</dbReference>
<gene>
    <name evidence="4" type="ORF">DLJ61_02625</name>
</gene>
<sequence>MRAVTVREFGGPEVLQISELPDPTPASGEVLLGVAATAVNKGDTHQRVGNYPPPPGVTDVMGLECSGTVLAVGDDVTRWKPGDEVCALVAGGGYADRAVVPAGQVMPVPAGVDLISAAALPEAAATVWSNVFMESAMKPGETILVHGGAGGIGSFAISLAAARGHRVFATAGSPGKVATCLDLGADVGIDYRDEDFVGVVKEATGGRGVDVILDNMGASYLDRNLKTLATGGRLAIIGMQGGTRGDLNIGRLLVKRARVIATSLRPRPLAEKAAICSQLVEQVWPLYASGAIKPVIDCVMPLADVARAHERLEASSHTGKIVLVP</sequence>
<dbReference type="NCBIfam" id="TIGR02824">
    <property type="entry name" value="quinone_pig3"/>
    <property type="match status" value="1"/>
</dbReference>
<dbReference type="InterPro" id="IPR020843">
    <property type="entry name" value="ER"/>
</dbReference>
<accession>A0AAD0K4Q0</accession>
<evidence type="ECO:0000256" key="1">
    <source>
        <dbReference type="ARBA" id="ARBA00022857"/>
    </source>
</evidence>
<dbReference type="SMART" id="SM00829">
    <property type="entry name" value="PKS_ER"/>
    <property type="match status" value="1"/>
</dbReference>
<dbReference type="KEGG" id="gta:BCM27_02610"/>
<dbReference type="RefSeq" id="WP_004021513.1">
    <property type="nucleotide sequence ID" value="NZ_CABEIC010000002.1"/>
</dbReference>
<dbReference type="CDD" id="cd05276">
    <property type="entry name" value="p53_inducible_oxidoreductase"/>
    <property type="match status" value="1"/>
</dbReference>
<dbReference type="Pfam" id="PF13602">
    <property type="entry name" value="ADH_zinc_N_2"/>
    <property type="match status" value="1"/>
</dbReference>
<organism evidence="4 5">
    <name type="scientific">Gordonia terrae</name>
    <dbReference type="NCBI Taxonomy" id="2055"/>
    <lineage>
        <taxon>Bacteria</taxon>
        <taxon>Bacillati</taxon>
        <taxon>Actinomycetota</taxon>
        <taxon>Actinomycetes</taxon>
        <taxon>Mycobacteriales</taxon>
        <taxon>Gordoniaceae</taxon>
        <taxon>Gordonia</taxon>
    </lineage>
</organism>
<feature type="domain" description="Enoyl reductase (ER)" evidence="3">
    <location>
        <begin position="10"/>
        <end position="323"/>
    </location>
</feature>
<dbReference type="InterPro" id="IPR011032">
    <property type="entry name" value="GroES-like_sf"/>
</dbReference>
<dbReference type="GO" id="GO:0016651">
    <property type="term" value="F:oxidoreductase activity, acting on NAD(P)H"/>
    <property type="evidence" value="ECO:0007669"/>
    <property type="project" value="TreeGrafter"/>
</dbReference>
<name>A0AAD0K4Q0_9ACTN</name>
<dbReference type="SUPFAM" id="SSF50129">
    <property type="entry name" value="GroES-like"/>
    <property type="match status" value="1"/>
</dbReference>
<dbReference type="InterPro" id="IPR036291">
    <property type="entry name" value="NAD(P)-bd_dom_sf"/>
</dbReference>
<dbReference type="SUPFAM" id="SSF51735">
    <property type="entry name" value="NAD(P)-binding Rossmann-fold domains"/>
    <property type="match status" value="1"/>
</dbReference>
<dbReference type="Gene3D" id="3.90.180.10">
    <property type="entry name" value="Medium-chain alcohol dehydrogenases, catalytic domain"/>
    <property type="match status" value="1"/>
</dbReference>
<evidence type="ECO:0000256" key="2">
    <source>
        <dbReference type="ARBA" id="ARBA00023002"/>
    </source>
</evidence>
<keyword evidence="2" id="KW-0560">Oxidoreductase</keyword>
<proteinExistence type="predicted"/>
<dbReference type="AlphaFoldDB" id="A0AAD0K4Q0"/>
<protein>
    <submittedName>
        <fullName evidence="4">NAD(P)H-quinone oxidoreductase</fullName>
    </submittedName>
</protein>
<dbReference type="InterPro" id="IPR013154">
    <property type="entry name" value="ADH-like_N"/>
</dbReference>
<evidence type="ECO:0000259" key="3">
    <source>
        <dbReference type="SMART" id="SM00829"/>
    </source>
</evidence>
<reference evidence="4 5" key="1">
    <citation type="submission" date="2018-05" db="EMBL/GenBank/DDBJ databases">
        <title>Complete genome sequence of Gordonia terrae NRRL B-16283.</title>
        <authorList>
            <person name="Garlena R.A."/>
            <person name="Russell D.A."/>
            <person name="Hatfull G.F."/>
        </authorList>
    </citation>
    <scope>NUCLEOTIDE SEQUENCE [LARGE SCALE GENOMIC DNA]</scope>
    <source>
        <strain evidence="4 5">NRRL B-16283</strain>
    </source>
</reference>
<dbReference type="Pfam" id="PF08240">
    <property type="entry name" value="ADH_N"/>
    <property type="match status" value="1"/>
</dbReference>
<dbReference type="PANTHER" id="PTHR48106:SF8">
    <property type="entry name" value="OS02G0805600 PROTEIN"/>
    <property type="match status" value="1"/>
</dbReference>
<dbReference type="Gene3D" id="3.40.50.720">
    <property type="entry name" value="NAD(P)-binding Rossmann-like Domain"/>
    <property type="match status" value="1"/>
</dbReference>
<evidence type="ECO:0000313" key="4">
    <source>
        <dbReference type="EMBL" id="AWO82580.1"/>
    </source>
</evidence>